<proteinExistence type="predicted"/>
<evidence type="ECO:0000313" key="1">
    <source>
        <dbReference type="EMBL" id="KAJ9653759.1"/>
    </source>
</evidence>
<gene>
    <name evidence="1" type="ORF">H2198_007106</name>
</gene>
<accession>A0ACC3A111</accession>
<comment type="caution">
    <text evidence="1">The sequence shown here is derived from an EMBL/GenBank/DDBJ whole genome shotgun (WGS) entry which is preliminary data.</text>
</comment>
<evidence type="ECO:0000313" key="2">
    <source>
        <dbReference type="Proteomes" id="UP001172386"/>
    </source>
</evidence>
<protein>
    <submittedName>
        <fullName evidence="1">Uncharacterized protein</fullName>
    </submittedName>
</protein>
<dbReference type="EMBL" id="JAPDRQ010000142">
    <property type="protein sequence ID" value="KAJ9653759.1"/>
    <property type="molecule type" value="Genomic_DNA"/>
</dbReference>
<sequence>MSAYHSPLWAQFYDNWVDRIFDPTVTSEDVGVYLDQLSQVNAMNDCRPGQPFVIVEVGSGSGRLVRQLFKHLGKRSTISEFSKSKEPEYILIGTEPSAPMLEKARVLWHGFEAGWHEEYHHPESVDVIWGQASAGNFGDYIKKVLSDRPNSDYGDRPEQEGSGLTKADLIIFAAGGVSHVARGEEIRQFLSEVSEYLRPTRGRAIISVLNEFFSPGDHFDSNPALASRFIGSAEQQRIKLSPETAQRIADPSTDGKFFVKHPTLEQWDAEFKVRTDKFRVTLENTDGADVDSAELEWQLKVVNLSEWKELIKQAGLRILEVIPGDIQSWLVINKL</sequence>
<dbReference type="Proteomes" id="UP001172386">
    <property type="component" value="Unassembled WGS sequence"/>
</dbReference>
<reference evidence="1" key="1">
    <citation type="submission" date="2022-10" db="EMBL/GenBank/DDBJ databases">
        <title>Culturing micro-colonial fungi from biological soil crusts in the Mojave desert and describing Neophaeococcomyces mojavensis, and introducing the new genera and species Taxawa tesnikishii.</title>
        <authorList>
            <person name="Kurbessoian T."/>
            <person name="Stajich J.E."/>
        </authorList>
    </citation>
    <scope>NUCLEOTIDE SEQUENCE</scope>
    <source>
        <strain evidence="1">JES_112</strain>
    </source>
</reference>
<name>A0ACC3A111_9EURO</name>
<keyword evidence="2" id="KW-1185">Reference proteome</keyword>
<organism evidence="1 2">
    <name type="scientific">Neophaeococcomyces mojaviensis</name>
    <dbReference type="NCBI Taxonomy" id="3383035"/>
    <lineage>
        <taxon>Eukaryota</taxon>
        <taxon>Fungi</taxon>
        <taxon>Dikarya</taxon>
        <taxon>Ascomycota</taxon>
        <taxon>Pezizomycotina</taxon>
        <taxon>Eurotiomycetes</taxon>
        <taxon>Chaetothyriomycetidae</taxon>
        <taxon>Chaetothyriales</taxon>
        <taxon>Chaetothyriales incertae sedis</taxon>
        <taxon>Neophaeococcomyces</taxon>
    </lineage>
</organism>